<keyword evidence="4" id="KW-0238">DNA-binding</keyword>
<keyword evidence="3" id="KW-0731">Sigma factor</keyword>
<dbReference type="Pfam" id="PF04545">
    <property type="entry name" value="Sigma70_r4"/>
    <property type="match status" value="1"/>
</dbReference>
<reference evidence="8" key="1">
    <citation type="submission" date="2024-07" db="EMBL/GenBank/DDBJ databases">
        <authorList>
            <person name="Yu S.T."/>
        </authorList>
    </citation>
    <scope>NUCLEOTIDE SEQUENCE</scope>
    <source>
        <strain evidence="8">Y1</strain>
    </source>
</reference>
<evidence type="ECO:0000256" key="1">
    <source>
        <dbReference type="ARBA" id="ARBA00010641"/>
    </source>
</evidence>
<evidence type="ECO:0000313" key="8">
    <source>
        <dbReference type="EMBL" id="XDQ80965.1"/>
    </source>
</evidence>
<dbReference type="InterPro" id="IPR013325">
    <property type="entry name" value="RNA_pol_sigma_r2"/>
</dbReference>
<dbReference type="InterPro" id="IPR007630">
    <property type="entry name" value="RNA_pol_sigma70_r4"/>
</dbReference>
<dbReference type="SUPFAM" id="SSF88946">
    <property type="entry name" value="Sigma2 domain of RNA polymerase sigma factors"/>
    <property type="match status" value="1"/>
</dbReference>
<proteinExistence type="inferred from homology"/>
<dbReference type="NCBIfam" id="TIGR02983">
    <property type="entry name" value="SigE-fam_strep"/>
    <property type="match status" value="1"/>
</dbReference>
<protein>
    <submittedName>
        <fullName evidence="8">SigE family RNA polymerase sigma factor</fullName>
    </submittedName>
</protein>
<dbReference type="RefSeq" id="WP_369184033.1">
    <property type="nucleotide sequence ID" value="NZ_CP163445.1"/>
</dbReference>
<gene>
    <name evidence="8" type="ORF">AB2U05_22125</name>
</gene>
<dbReference type="InterPro" id="IPR039425">
    <property type="entry name" value="RNA_pol_sigma-70-like"/>
</dbReference>
<dbReference type="Gene3D" id="1.10.10.10">
    <property type="entry name" value="Winged helix-like DNA-binding domain superfamily/Winged helix DNA-binding domain"/>
    <property type="match status" value="1"/>
</dbReference>
<evidence type="ECO:0000259" key="6">
    <source>
        <dbReference type="Pfam" id="PF04542"/>
    </source>
</evidence>
<keyword evidence="5" id="KW-0804">Transcription</keyword>
<keyword evidence="2" id="KW-0805">Transcription regulation</keyword>
<dbReference type="EMBL" id="CP163445">
    <property type="protein sequence ID" value="XDQ80965.1"/>
    <property type="molecule type" value="Genomic_DNA"/>
</dbReference>
<dbReference type="GO" id="GO:0016987">
    <property type="term" value="F:sigma factor activity"/>
    <property type="evidence" value="ECO:0007669"/>
    <property type="project" value="UniProtKB-KW"/>
</dbReference>
<dbReference type="SUPFAM" id="SSF88659">
    <property type="entry name" value="Sigma3 and sigma4 domains of RNA polymerase sigma factors"/>
    <property type="match status" value="1"/>
</dbReference>
<dbReference type="Gene3D" id="1.10.1740.10">
    <property type="match status" value="1"/>
</dbReference>
<dbReference type="InterPro" id="IPR014325">
    <property type="entry name" value="RNA_pol_sigma-E_actinobac"/>
</dbReference>
<dbReference type="InterPro" id="IPR014284">
    <property type="entry name" value="RNA_pol_sigma-70_dom"/>
</dbReference>
<dbReference type="InterPro" id="IPR007627">
    <property type="entry name" value="RNA_pol_sigma70_r2"/>
</dbReference>
<dbReference type="CDD" id="cd06171">
    <property type="entry name" value="Sigma70_r4"/>
    <property type="match status" value="1"/>
</dbReference>
<feature type="domain" description="RNA polymerase sigma-70 region 4" evidence="7">
    <location>
        <begin position="112"/>
        <end position="161"/>
    </location>
</feature>
<evidence type="ECO:0000256" key="4">
    <source>
        <dbReference type="ARBA" id="ARBA00023125"/>
    </source>
</evidence>
<name>A0AB39TNV2_9ACTN</name>
<feature type="domain" description="RNA polymerase sigma-70 region 2" evidence="6">
    <location>
        <begin position="22"/>
        <end position="82"/>
    </location>
</feature>
<dbReference type="AlphaFoldDB" id="A0AB39TNV2"/>
<evidence type="ECO:0000256" key="3">
    <source>
        <dbReference type="ARBA" id="ARBA00023082"/>
    </source>
</evidence>
<accession>A0AB39TNV2</accession>
<evidence type="ECO:0000256" key="5">
    <source>
        <dbReference type="ARBA" id="ARBA00023163"/>
    </source>
</evidence>
<dbReference type="InterPro" id="IPR013324">
    <property type="entry name" value="RNA_pol_sigma_r3/r4-like"/>
</dbReference>
<dbReference type="GO" id="GO:0006352">
    <property type="term" value="P:DNA-templated transcription initiation"/>
    <property type="evidence" value="ECO:0007669"/>
    <property type="project" value="InterPro"/>
</dbReference>
<evidence type="ECO:0000259" key="7">
    <source>
        <dbReference type="Pfam" id="PF04545"/>
    </source>
</evidence>
<evidence type="ECO:0000256" key="2">
    <source>
        <dbReference type="ARBA" id="ARBA00023015"/>
    </source>
</evidence>
<dbReference type="Pfam" id="PF04542">
    <property type="entry name" value="Sigma70_r2"/>
    <property type="match status" value="1"/>
</dbReference>
<dbReference type="GO" id="GO:0003677">
    <property type="term" value="F:DNA binding"/>
    <property type="evidence" value="ECO:0007669"/>
    <property type="project" value="UniProtKB-KW"/>
</dbReference>
<dbReference type="NCBIfam" id="TIGR02937">
    <property type="entry name" value="sigma70-ECF"/>
    <property type="match status" value="1"/>
</dbReference>
<dbReference type="PANTHER" id="PTHR43133:SF50">
    <property type="entry name" value="ECF RNA POLYMERASE SIGMA FACTOR SIGM"/>
    <property type="match status" value="1"/>
</dbReference>
<organism evidence="8">
    <name type="scientific">Streptomyces sp. Y1</name>
    <dbReference type="NCBI Taxonomy" id="3238634"/>
    <lineage>
        <taxon>Bacteria</taxon>
        <taxon>Bacillati</taxon>
        <taxon>Actinomycetota</taxon>
        <taxon>Actinomycetes</taxon>
        <taxon>Kitasatosporales</taxon>
        <taxon>Streptomycetaceae</taxon>
        <taxon>Streptomyces</taxon>
    </lineage>
</organism>
<dbReference type="PANTHER" id="PTHR43133">
    <property type="entry name" value="RNA POLYMERASE ECF-TYPE SIGMA FACTO"/>
    <property type="match status" value="1"/>
</dbReference>
<sequence>MIRKTRRAEEAAEFEAFAHSRGQRLFRTALLLCGDWHLAEDLTQVTLAKLFAAWPKVRRAENQDAYARSALVRSYLSHRRLRRTGERPSLGELPEGVAPGDDPALRITLLTALAELTPRDRAVLVLRYWEDRSVAETAAELGLNQGAVRAQSLRALGRLRAALGPDAAEHLARS</sequence>
<dbReference type="InterPro" id="IPR036388">
    <property type="entry name" value="WH-like_DNA-bd_sf"/>
</dbReference>
<comment type="similarity">
    <text evidence="1">Belongs to the sigma-70 factor family. ECF subfamily.</text>
</comment>